<evidence type="ECO:0000313" key="2">
    <source>
        <dbReference type="EMBL" id="KAK3166677.1"/>
    </source>
</evidence>
<name>A0AAE0DD83_9LECA</name>
<dbReference type="Proteomes" id="UP001276659">
    <property type="component" value="Unassembled WGS sequence"/>
</dbReference>
<accession>A0AAE0DD83</accession>
<feature type="compositionally biased region" description="Low complexity" evidence="1">
    <location>
        <begin position="10"/>
        <end position="26"/>
    </location>
</feature>
<evidence type="ECO:0000256" key="1">
    <source>
        <dbReference type="SAM" id="MobiDB-lite"/>
    </source>
</evidence>
<proteinExistence type="predicted"/>
<gene>
    <name evidence="2" type="ORF">OEA41_009802</name>
</gene>
<evidence type="ECO:0000313" key="3">
    <source>
        <dbReference type="Proteomes" id="UP001276659"/>
    </source>
</evidence>
<reference evidence="2" key="1">
    <citation type="submission" date="2022-11" db="EMBL/GenBank/DDBJ databases">
        <title>Chromosomal genome sequence assembly and mating type (MAT) locus characterization of the leprose asexual lichenized fungus Lepraria neglecta (Nyl.) Erichsen.</title>
        <authorList>
            <person name="Allen J.L."/>
            <person name="Pfeffer B."/>
        </authorList>
    </citation>
    <scope>NUCLEOTIDE SEQUENCE</scope>
    <source>
        <strain evidence="2">Allen 5258</strain>
    </source>
</reference>
<dbReference type="EMBL" id="JASNWA010000011">
    <property type="protein sequence ID" value="KAK3166677.1"/>
    <property type="molecule type" value="Genomic_DNA"/>
</dbReference>
<sequence>MARPKGQQAKSKTTSKVSTPSQKPTTNEPDIPSLAEYIELHKNTTAKDQYTITLPYDTKQHSSWLVAAKAVQRTRKRWEWFAQG</sequence>
<keyword evidence="3" id="KW-1185">Reference proteome</keyword>
<comment type="caution">
    <text evidence="2">The sequence shown here is derived from an EMBL/GenBank/DDBJ whole genome shotgun (WGS) entry which is preliminary data.</text>
</comment>
<dbReference type="AlphaFoldDB" id="A0AAE0DD83"/>
<organism evidence="2 3">
    <name type="scientific">Lepraria neglecta</name>
    <dbReference type="NCBI Taxonomy" id="209136"/>
    <lineage>
        <taxon>Eukaryota</taxon>
        <taxon>Fungi</taxon>
        <taxon>Dikarya</taxon>
        <taxon>Ascomycota</taxon>
        <taxon>Pezizomycotina</taxon>
        <taxon>Lecanoromycetes</taxon>
        <taxon>OSLEUM clade</taxon>
        <taxon>Lecanoromycetidae</taxon>
        <taxon>Lecanorales</taxon>
        <taxon>Lecanorineae</taxon>
        <taxon>Stereocaulaceae</taxon>
        <taxon>Lepraria</taxon>
    </lineage>
</organism>
<protein>
    <submittedName>
        <fullName evidence="2">Uncharacterized protein</fullName>
    </submittedName>
</protein>
<feature type="region of interest" description="Disordered" evidence="1">
    <location>
        <begin position="1"/>
        <end position="32"/>
    </location>
</feature>